<comment type="similarity">
    <text evidence="2">Belongs to the UPF0283 family.</text>
</comment>
<dbReference type="PANTHER" id="PTHR39342">
    <property type="entry name" value="UPF0283 MEMBRANE PROTEIN YCJF"/>
    <property type="match status" value="1"/>
</dbReference>
<keyword evidence="3" id="KW-1003">Cell membrane</keyword>
<comment type="subcellular location">
    <subcellularLocation>
        <location evidence="1">Cell inner membrane</location>
        <topology evidence="1">Multi-pass membrane protein</topology>
    </subcellularLocation>
</comment>
<evidence type="ECO:0000256" key="8">
    <source>
        <dbReference type="SAM" id="MobiDB-lite"/>
    </source>
</evidence>
<gene>
    <name evidence="10" type="ORF">SAMN04515673_11819</name>
</gene>
<proteinExistence type="inferred from homology"/>
<evidence type="ECO:0000256" key="9">
    <source>
        <dbReference type="SAM" id="Phobius"/>
    </source>
</evidence>
<dbReference type="GO" id="GO:0005886">
    <property type="term" value="C:plasma membrane"/>
    <property type="evidence" value="ECO:0007669"/>
    <property type="project" value="UniProtKB-SubCell"/>
</dbReference>
<evidence type="ECO:0000256" key="4">
    <source>
        <dbReference type="ARBA" id="ARBA00022519"/>
    </source>
</evidence>
<keyword evidence="4" id="KW-0997">Cell inner membrane</keyword>
<evidence type="ECO:0000256" key="6">
    <source>
        <dbReference type="ARBA" id="ARBA00022989"/>
    </source>
</evidence>
<dbReference type="EMBL" id="FOYI01000018">
    <property type="protein sequence ID" value="SFR19896.1"/>
    <property type="molecule type" value="Genomic_DNA"/>
</dbReference>
<feature type="transmembrane region" description="Helical" evidence="9">
    <location>
        <begin position="90"/>
        <end position="110"/>
    </location>
</feature>
<dbReference type="Pfam" id="PF05128">
    <property type="entry name" value="DUF697"/>
    <property type="match status" value="1"/>
</dbReference>
<dbReference type="RefSeq" id="WP_092082640.1">
    <property type="nucleotide sequence ID" value="NZ_FOYI01000018.1"/>
</dbReference>
<accession>A0A1I6EQ30</accession>
<evidence type="ECO:0000313" key="10">
    <source>
        <dbReference type="EMBL" id="SFR19896.1"/>
    </source>
</evidence>
<name>A0A1I6EQ30_9RHOB</name>
<dbReference type="InterPro" id="IPR021147">
    <property type="entry name" value="DUF697"/>
</dbReference>
<sequence>MTERKGPVLIDLESGEDRPAPSPADAPPVPDPLEAPRPEGQAMQVLATLGARRRSRLVTWFWGLAAALLSAWISVAAWDFITELLTRNEVLGIGVGVLALALLLVCLMIIGRELAAFARLGRVDALHREAEAVLAEEDLGRARDLGRKLVGFYAHRDDLAWGRRAFSERVDEQFDVAAVIGLAEQDLLSTLDAGAEAEIRAAARQVATVTALVPLAFADVAAAATANMRMIRRIAEIYGGRSGGLSTWRLTRSVLTHLVATGAVAVGDDLLEPVLGGSLLGKVSRRFGEGLVNGALTVRVGIAAMEVCRPLPFVTTKRPSVRQLVRSALTGIVTERS</sequence>
<organism evidence="10 11">
    <name type="scientific">Poseidonocella sedimentorum</name>
    <dbReference type="NCBI Taxonomy" id="871652"/>
    <lineage>
        <taxon>Bacteria</taxon>
        <taxon>Pseudomonadati</taxon>
        <taxon>Pseudomonadota</taxon>
        <taxon>Alphaproteobacteria</taxon>
        <taxon>Rhodobacterales</taxon>
        <taxon>Roseobacteraceae</taxon>
        <taxon>Poseidonocella</taxon>
    </lineage>
</organism>
<reference evidence="10 11" key="1">
    <citation type="submission" date="2016-10" db="EMBL/GenBank/DDBJ databases">
        <authorList>
            <person name="de Groot N.N."/>
        </authorList>
    </citation>
    <scope>NUCLEOTIDE SEQUENCE [LARGE SCALE GENOMIC DNA]</scope>
    <source>
        <strain evidence="11">KMM 9023,NRIC 0796,JCM 17311,KCTC 23692</strain>
    </source>
</reference>
<feature type="compositionally biased region" description="Pro residues" evidence="8">
    <location>
        <begin position="20"/>
        <end position="35"/>
    </location>
</feature>
<evidence type="ECO:0000313" key="11">
    <source>
        <dbReference type="Proteomes" id="UP000199302"/>
    </source>
</evidence>
<dbReference type="PANTHER" id="PTHR39342:SF1">
    <property type="entry name" value="UPF0283 MEMBRANE PROTEIN YCJF"/>
    <property type="match status" value="1"/>
</dbReference>
<dbReference type="NCBIfam" id="TIGR01620">
    <property type="entry name" value="hyp_HI0043"/>
    <property type="match status" value="1"/>
</dbReference>
<evidence type="ECO:0000256" key="7">
    <source>
        <dbReference type="ARBA" id="ARBA00023136"/>
    </source>
</evidence>
<dbReference type="STRING" id="871652.SAMN04515673_11819"/>
<evidence type="ECO:0000256" key="5">
    <source>
        <dbReference type="ARBA" id="ARBA00022692"/>
    </source>
</evidence>
<evidence type="ECO:0000256" key="3">
    <source>
        <dbReference type="ARBA" id="ARBA00022475"/>
    </source>
</evidence>
<dbReference type="InterPro" id="IPR006507">
    <property type="entry name" value="UPF0283"/>
</dbReference>
<evidence type="ECO:0000256" key="1">
    <source>
        <dbReference type="ARBA" id="ARBA00004429"/>
    </source>
</evidence>
<keyword evidence="11" id="KW-1185">Reference proteome</keyword>
<feature type="region of interest" description="Disordered" evidence="8">
    <location>
        <begin position="1"/>
        <end position="37"/>
    </location>
</feature>
<keyword evidence="7 9" id="KW-0472">Membrane</keyword>
<evidence type="ECO:0000256" key="2">
    <source>
        <dbReference type="ARBA" id="ARBA00008255"/>
    </source>
</evidence>
<keyword evidence="5 9" id="KW-0812">Transmembrane</keyword>
<keyword evidence="6 9" id="KW-1133">Transmembrane helix</keyword>
<protein>
    <submittedName>
        <fullName evidence="10">Putative membrane protein</fullName>
    </submittedName>
</protein>
<feature type="transmembrane region" description="Helical" evidence="9">
    <location>
        <begin position="57"/>
        <end position="78"/>
    </location>
</feature>
<dbReference type="Proteomes" id="UP000199302">
    <property type="component" value="Unassembled WGS sequence"/>
</dbReference>
<dbReference type="AlphaFoldDB" id="A0A1I6EQ30"/>
<dbReference type="OrthoDB" id="9816060at2"/>